<evidence type="ECO:0000313" key="3">
    <source>
        <dbReference type="Proteomes" id="UP001210380"/>
    </source>
</evidence>
<organism evidence="2 3">
    <name type="scientific">Saccharopolyspora oryzae</name>
    <dbReference type="NCBI Taxonomy" id="2997343"/>
    <lineage>
        <taxon>Bacteria</taxon>
        <taxon>Bacillati</taxon>
        <taxon>Actinomycetota</taxon>
        <taxon>Actinomycetes</taxon>
        <taxon>Pseudonocardiales</taxon>
        <taxon>Pseudonocardiaceae</taxon>
        <taxon>Saccharopolyspora</taxon>
    </lineage>
</organism>
<dbReference type="Gene3D" id="1.20.1260.20">
    <property type="entry name" value="PPE superfamily"/>
    <property type="match status" value="1"/>
</dbReference>
<feature type="compositionally biased region" description="Basic and acidic residues" evidence="1">
    <location>
        <begin position="269"/>
        <end position="281"/>
    </location>
</feature>
<dbReference type="Proteomes" id="UP001210380">
    <property type="component" value="Unassembled WGS sequence"/>
</dbReference>
<accession>A0ABT4V9R5</accession>
<dbReference type="SUPFAM" id="SSF140459">
    <property type="entry name" value="PE/PPE dimer-like"/>
    <property type="match status" value="1"/>
</dbReference>
<dbReference type="RefSeq" id="WP_270953181.1">
    <property type="nucleotide sequence ID" value="NZ_JAQGLA010000085.1"/>
</dbReference>
<dbReference type="EMBL" id="JAQGLA010000085">
    <property type="protein sequence ID" value="MDA3630047.1"/>
    <property type="molecule type" value="Genomic_DNA"/>
</dbReference>
<protein>
    <recommendedName>
        <fullName evidence="4">PPE family protein</fullName>
    </recommendedName>
</protein>
<feature type="compositionally biased region" description="Basic and acidic residues" evidence="1">
    <location>
        <begin position="384"/>
        <end position="410"/>
    </location>
</feature>
<evidence type="ECO:0008006" key="4">
    <source>
        <dbReference type="Google" id="ProtNLM"/>
    </source>
</evidence>
<feature type="region of interest" description="Disordered" evidence="1">
    <location>
        <begin position="171"/>
        <end position="191"/>
    </location>
</feature>
<keyword evidence="3" id="KW-1185">Reference proteome</keyword>
<feature type="region of interest" description="Disordered" evidence="1">
    <location>
        <begin position="215"/>
        <end position="298"/>
    </location>
</feature>
<feature type="region of interest" description="Disordered" evidence="1">
    <location>
        <begin position="329"/>
        <end position="435"/>
    </location>
</feature>
<evidence type="ECO:0000256" key="1">
    <source>
        <dbReference type="SAM" id="MobiDB-lite"/>
    </source>
</evidence>
<proteinExistence type="predicted"/>
<dbReference type="InterPro" id="IPR038332">
    <property type="entry name" value="PPE_sf"/>
</dbReference>
<reference evidence="2 3" key="1">
    <citation type="submission" date="2022-11" db="EMBL/GenBank/DDBJ databases">
        <title>Draft genome sequence of Saccharopolyspora sp. WRP15-2 isolated from rhizosphere soils of wild rice in Thailand.</title>
        <authorList>
            <person name="Duangmal K."/>
            <person name="Kammanee S."/>
            <person name="Muangham S."/>
        </authorList>
    </citation>
    <scope>NUCLEOTIDE SEQUENCE [LARGE SCALE GENOMIC DNA]</scope>
    <source>
        <strain evidence="2 3">WRP15-2</strain>
    </source>
</reference>
<comment type="caution">
    <text evidence="2">The sequence shown here is derived from an EMBL/GenBank/DDBJ whole genome shotgun (WGS) entry which is preliminary data.</text>
</comment>
<gene>
    <name evidence="2" type="ORF">OU415_31790</name>
</gene>
<sequence length="435" mass="43822">MTSIDPIRDIRFEGLDIPQLQEWITKVKQGIGTESMQSAVRALDECVKVVVELDDTLRRELGKLQIAWEGNAGSLAAAATQRQAVFMSDAPDPLRASAQSVDEQGRGYESARHTLPNTDELRHKQSENVAEWAGGAFGYESDYDQEAKQIDANKKAAQAALASYRDTSVSQADTYQPLPEAPPATVTTQSASPVGMAGAGFGAGAVSAGTFGGSPQSGVGSPGVGYSPGTGVPGAIVGSIGGGDAQPGQGRAGDGRTGEGRPGVTPPGRGDRSGERHKGEIDTGGEADGTPEATGDSGGIGAGTILGIAAGGAAVVGIGAYGASKMLGGRGAPPPAGGDGKSVARGGASVVGGGPGDTVAGKSAGKTPGSRPVAGSMMGPAATRGEKRSEDAEHENRYVAEETHFDDERLVAPPVLGEAGDDEDPPAENEPKKQD</sequence>
<evidence type="ECO:0000313" key="2">
    <source>
        <dbReference type="EMBL" id="MDA3630047.1"/>
    </source>
</evidence>
<name>A0ABT4V9R5_9PSEU</name>
<feature type="compositionally biased region" description="Gly residues" evidence="1">
    <location>
        <begin position="220"/>
        <end position="232"/>
    </location>
</feature>